<dbReference type="STRING" id="307507.A0A2V0PM79"/>
<dbReference type="EMBL" id="BDRX01000148">
    <property type="protein sequence ID" value="GBF99183.1"/>
    <property type="molecule type" value="Genomic_DNA"/>
</dbReference>
<dbReference type="InterPro" id="IPR010492">
    <property type="entry name" value="GINS_Psf3"/>
</dbReference>
<feature type="compositionally biased region" description="Basic and acidic residues" evidence="1">
    <location>
        <begin position="202"/>
        <end position="214"/>
    </location>
</feature>
<dbReference type="AlphaFoldDB" id="A0A2V0PM79"/>
<dbReference type="SUPFAM" id="SSF158573">
    <property type="entry name" value="GINS helical bundle-like"/>
    <property type="match status" value="1"/>
</dbReference>
<protein>
    <recommendedName>
        <fullName evidence="4">DNA replication complex GINS protein PSF3</fullName>
    </recommendedName>
</protein>
<keyword evidence="3" id="KW-1185">Reference proteome</keyword>
<dbReference type="CDD" id="cd11713">
    <property type="entry name" value="GINS_A_psf3"/>
    <property type="match status" value="1"/>
</dbReference>
<dbReference type="SUPFAM" id="SSF160059">
    <property type="entry name" value="PriA/YqbF domain"/>
    <property type="match status" value="1"/>
</dbReference>
<evidence type="ECO:0000313" key="2">
    <source>
        <dbReference type="EMBL" id="GBF99183.1"/>
    </source>
</evidence>
<evidence type="ECO:0000256" key="1">
    <source>
        <dbReference type="SAM" id="MobiDB-lite"/>
    </source>
</evidence>
<dbReference type="InterPro" id="IPR036224">
    <property type="entry name" value="GINS_bundle-like_dom_sf"/>
</dbReference>
<evidence type="ECO:0000313" key="3">
    <source>
        <dbReference type="Proteomes" id="UP000247498"/>
    </source>
</evidence>
<dbReference type="Gene3D" id="1.20.58.2050">
    <property type="match status" value="1"/>
</dbReference>
<evidence type="ECO:0008006" key="4">
    <source>
        <dbReference type="Google" id="ProtNLM"/>
    </source>
</evidence>
<sequence length="214" mass="23863">MAQPSKERYFDPQALLSEDTLIPTTFRYPVKSLGKALDPTCSSSDLPADHALDLPLWMVAPLQERNIVDANLPGAYSERNRRRADAGASCVNLKGTPYYYDVGLRCSGMLDPEGGQELSRFLRATFAERYQGMLSGSLRALDGAVLQHVLGKLNEEERQLYQAGRVGAARQEQWWAAGGRTAMLMAPLRQQQQQQHAGKRQRVTEAARDKENAR</sequence>
<reference evidence="2 3" key="1">
    <citation type="journal article" date="2018" name="Sci. Rep.">
        <title>Raphidocelis subcapitata (=Pseudokirchneriella subcapitata) provides an insight into genome evolution and environmental adaptations in the Sphaeropleales.</title>
        <authorList>
            <person name="Suzuki S."/>
            <person name="Yamaguchi H."/>
            <person name="Nakajima N."/>
            <person name="Kawachi M."/>
        </authorList>
    </citation>
    <scope>NUCLEOTIDE SEQUENCE [LARGE SCALE GENOMIC DNA]</scope>
    <source>
        <strain evidence="2 3">NIES-35</strain>
    </source>
</reference>
<dbReference type="CDD" id="cd21693">
    <property type="entry name" value="GINS_B_Psf3"/>
    <property type="match status" value="1"/>
</dbReference>
<proteinExistence type="predicted"/>
<dbReference type="GO" id="GO:1902975">
    <property type="term" value="P:mitotic DNA replication initiation"/>
    <property type="evidence" value="ECO:0007669"/>
    <property type="project" value="TreeGrafter"/>
</dbReference>
<dbReference type="OrthoDB" id="10251744at2759"/>
<organism evidence="2 3">
    <name type="scientific">Raphidocelis subcapitata</name>
    <dbReference type="NCBI Taxonomy" id="307507"/>
    <lineage>
        <taxon>Eukaryota</taxon>
        <taxon>Viridiplantae</taxon>
        <taxon>Chlorophyta</taxon>
        <taxon>core chlorophytes</taxon>
        <taxon>Chlorophyceae</taxon>
        <taxon>CS clade</taxon>
        <taxon>Sphaeropleales</taxon>
        <taxon>Selenastraceae</taxon>
        <taxon>Raphidocelis</taxon>
    </lineage>
</organism>
<dbReference type="InParanoid" id="A0A2V0PM79"/>
<feature type="region of interest" description="Disordered" evidence="1">
    <location>
        <begin position="189"/>
        <end position="214"/>
    </location>
</feature>
<name>A0A2V0PM79_9CHLO</name>
<dbReference type="PANTHER" id="PTHR22768:SF0">
    <property type="entry name" value="DNA REPLICATION COMPLEX GINS PROTEIN PSF3"/>
    <property type="match status" value="1"/>
</dbReference>
<dbReference type="GO" id="GO:0000811">
    <property type="term" value="C:GINS complex"/>
    <property type="evidence" value="ECO:0007669"/>
    <property type="project" value="TreeGrafter"/>
</dbReference>
<dbReference type="Proteomes" id="UP000247498">
    <property type="component" value="Unassembled WGS sequence"/>
</dbReference>
<accession>A0A2V0PM79</accession>
<dbReference type="InterPro" id="IPR038437">
    <property type="entry name" value="GINS_Psf3_sf"/>
</dbReference>
<dbReference type="PANTHER" id="PTHR22768">
    <property type="entry name" value="DNA REPLICATION COMPLEX GINS PROTEIN PSF3"/>
    <property type="match status" value="1"/>
</dbReference>
<gene>
    <name evidence="2" type="ORF">Rsub_11628</name>
</gene>
<comment type="caution">
    <text evidence="2">The sequence shown here is derived from an EMBL/GenBank/DDBJ whole genome shotgun (WGS) entry which is preliminary data.</text>
</comment>